<reference evidence="1 2" key="1">
    <citation type="submission" date="2015-06" db="EMBL/GenBank/DDBJ databases">
        <title>Improved classification and identification of acetic acid bacteria using matrix-assisted laser desorption/ionization time-of-flight mass spectrometry; Gluconobacter nephelii and Gluconobacter uchimurae are later heterotypic synonyms of Gluconobacter japonicus and Gluconobacter oxydans, respectively.</title>
        <authorList>
            <person name="Li L."/>
            <person name="Cleenwerck I."/>
            <person name="De Vuyst L."/>
            <person name="Vandamme P."/>
        </authorList>
    </citation>
    <scope>NUCLEOTIDE SEQUENCE [LARGE SCALE GENOMIC DNA]</scope>
    <source>
        <strain evidence="1 2">LMG 1545</strain>
    </source>
</reference>
<dbReference type="Proteomes" id="UP000075462">
    <property type="component" value="Unassembled WGS sequence"/>
</dbReference>
<organism evidence="1 2">
    <name type="scientific">Acetobacter cerevisiae</name>
    <dbReference type="NCBI Taxonomy" id="178900"/>
    <lineage>
        <taxon>Bacteria</taxon>
        <taxon>Pseudomonadati</taxon>
        <taxon>Pseudomonadota</taxon>
        <taxon>Alphaproteobacteria</taxon>
        <taxon>Acetobacterales</taxon>
        <taxon>Acetobacteraceae</taxon>
        <taxon>Acetobacter</taxon>
    </lineage>
</organism>
<dbReference type="OrthoDB" id="138803at2"/>
<protein>
    <recommendedName>
        <fullName evidence="3">DUF3375 domain-containing protein</fullName>
    </recommendedName>
</protein>
<accession>A0A149V659</accession>
<feature type="non-terminal residue" evidence="1">
    <location>
        <position position="60"/>
    </location>
</feature>
<dbReference type="Pfam" id="PF11855">
    <property type="entry name" value="DUF3375"/>
    <property type="match status" value="1"/>
</dbReference>
<name>A0A149V659_9PROT</name>
<gene>
    <name evidence="1" type="ORF">AD954_14515</name>
</gene>
<evidence type="ECO:0000313" key="1">
    <source>
        <dbReference type="EMBL" id="KXV75635.1"/>
    </source>
</evidence>
<sequence length="60" mass="6852">MKLDFTTLNSMRQHNPAWRLLCSDHAPLILSFLHQAFVRPNVRSLEAESMAEALDAEISQ</sequence>
<dbReference type="EMBL" id="LIAA01000095">
    <property type="protein sequence ID" value="KXV75635.1"/>
    <property type="molecule type" value="Genomic_DNA"/>
</dbReference>
<dbReference type="InterPro" id="IPR021804">
    <property type="entry name" value="DUF3375"/>
</dbReference>
<comment type="caution">
    <text evidence="1">The sequence shown here is derived from an EMBL/GenBank/DDBJ whole genome shotgun (WGS) entry which is preliminary data.</text>
</comment>
<dbReference type="AlphaFoldDB" id="A0A149V659"/>
<proteinExistence type="predicted"/>
<evidence type="ECO:0000313" key="2">
    <source>
        <dbReference type="Proteomes" id="UP000075462"/>
    </source>
</evidence>
<evidence type="ECO:0008006" key="3">
    <source>
        <dbReference type="Google" id="ProtNLM"/>
    </source>
</evidence>
<dbReference type="RefSeq" id="WP_156482888.1">
    <property type="nucleotide sequence ID" value="NZ_LIAA01000095.1"/>
</dbReference>